<dbReference type="AlphaFoldDB" id="A0A1I4QVZ8"/>
<dbReference type="Pfam" id="PF00106">
    <property type="entry name" value="adh_short"/>
    <property type="match status" value="1"/>
</dbReference>
<gene>
    <name evidence="3" type="ORF">SAMN04488042_107141</name>
</gene>
<dbReference type="InterPro" id="IPR020904">
    <property type="entry name" value="Sc_DH/Rdtase_CS"/>
</dbReference>
<dbReference type="PRINTS" id="PR00081">
    <property type="entry name" value="GDHRDH"/>
</dbReference>
<comment type="similarity">
    <text evidence="1 2">Belongs to the short-chain dehydrogenases/reductases (SDR) family.</text>
</comment>
<dbReference type="PANTHER" id="PTHR42879">
    <property type="entry name" value="3-OXOACYL-(ACYL-CARRIER-PROTEIN) REDUCTASE"/>
    <property type="match status" value="1"/>
</dbReference>
<dbReference type="PANTHER" id="PTHR42879:SF2">
    <property type="entry name" value="3-OXOACYL-[ACYL-CARRIER-PROTEIN] REDUCTASE FABG"/>
    <property type="match status" value="1"/>
</dbReference>
<dbReference type="STRING" id="254406.SAMN04488042_107141"/>
<dbReference type="OrthoDB" id="9804774at2"/>
<dbReference type="PROSITE" id="PS00061">
    <property type="entry name" value="ADH_SHORT"/>
    <property type="match status" value="1"/>
</dbReference>
<dbReference type="Proteomes" id="UP000199144">
    <property type="component" value="Unassembled WGS sequence"/>
</dbReference>
<dbReference type="RefSeq" id="WP_093094850.1">
    <property type="nucleotide sequence ID" value="NZ_FOTQ01000007.1"/>
</dbReference>
<dbReference type="InterPro" id="IPR036291">
    <property type="entry name" value="NAD(P)-bd_dom_sf"/>
</dbReference>
<evidence type="ECO:0000313" key="3">
    <source>
        <dbReference type="EMBL" id="SFM43965.1"/>
    </source>
</evidence>
<dbReference type="EMBL" id="FOTQ01000007">
    <property type="protein sequence ID" value="SFM43965.1"/>
    <property type="molecule type" value="Genomic_DNA"/>
</dbReference>
<evidence type="ECO:0000256" key="2">
    <source>
        <dbReference type="RuleBase" id="RU000363"/>
    </source>
</evidence>
<evidence type="ECO:0000256" key="1">
    <source>
        <dbReference type="ARBA" id="ARBA00006484"/>
    </source>
</evidence>
<dbReference type="SUPFAM" id="SSF51735">
    <property type="entry name" value="NAD(P)-binding Rossmann-fold domains"/>
    <property type="match status" value="1"/>
</dbReference>
<proteinExistence type="inferred from homology"/>
<dbReference type="Gene3D" id="3.40.50.720">
    <property type="entry name" value="NAD(P)-binding Rossmann-like Domain"/>
    <property type="match status" value="1"/>
</dbReference>
<sequence>MTELAGKTALVTGSVQGIGLAVAEALAEAGARIAVHGIAGDAQIEEVCHHLRDKGAQQAEFFRGDLRHPQQIDDLMAAVAAWGGVDILVNNAGIQHTAPLAEMPPEKWDAILAINLSAAFHTMRAAMPGMAERGYGRVINIASVHGIVASKEKAPYCAAKFGLVGLSRVAALEYANQGRKSAGGVTVNCICPGWTETAIIQPQIDARAGTFGGDRDKAIADLLAEKQPSQRTSDPSEIGALARWLCAPIAHNVTGTSIPVDGGWTAQ</sequence>
<keyword evidence="4" id="KW-1185">Reference proteome</keyword>
<dbReference type="PRINTS" id="PR00080">
    <property type="entry name" value="SDRFAMILY"/>
</dbReference>
<accession>A0A1I4QVZ8</accession>
<evidence type="ECO:0000313" key="4">
    <source>
        <dbReference type="Proteomes" id="UP000199144"/>
    </source>
</evidence>
<dbReference type="GO" id="GO:0032787">
    <property type="term" value="P:monocarboxylic acid metabolic process"/>
    <property type="evidence" value="ECO:0007669"/>
    <property type="project" value="UniProtKB-ARBA"/>
</dbReference>
<dbReference type="FunFam" id="3.40.50.720:FF:000084">
    <property type="entry name" value="Short-chain dehydrogenase reductase"/>
    <property type="match status" value="1"/>
</dbReference>
<reference evidence="3 4" key="1">
    <citation type="submission" date="2016-10" db="EMBL/GenBank/DDBJ databases">
        <authorList>
            <person name="de Groot N.N."/>
        </authorList>
    </citation>
    <scope>NUCLEOTIDE SEQUENCE [LARGE SCALE GENOMIC DNA]</scope>
    <source>
        <strain evidence="3 4">DSM 15283</strain>
    </source>
</reference>
<organism evidence="3 4">
    <name type="scientific">Shimia aestuarii</name>
    <dbReference type="NCBI Taxonomy" id="254406"/>
    <lineage>
        <taxon>Bacteria</taxon>
        <taxon>Pseudomonadati</taxon>
        <taxon>Pseudomonadota</taxon>
        <taxon>Alphaproteobacteria</taxon>
        <taxon>Rhodobacterales</taxon>
        <taxon>Roseobacteraceae</taxon>
    </lineage>
</organism>
<dbReference type="NCBIfam" id="NF009093">
    <property type="entry name" value="PRK12429.1"/>
    <property type="match status" value="1"/>
</dbReference>
<name>A0A1I4QVZ8_9RHOB</name>
<dbReference type="InterPro" id="IPR002347">
    <property type="entry name" value="SDR_fam"/>
</dbReference>
<protein>
    <submittedName>
        <fullName evidence="3">3-hydroxybutyrate dehydrogenase</fullName>
    </submittedName>
</protein>
<dbReference type="InterPro" id="IPR050259">
    <property type="entry name" value="SDR"/>
</dbReference>